<dbReference type="PANTHER" id="PTHR33164:SF105">
    <property type="entry name" value="TRANSCRIPTIONAL REPRESSOR PROTEIN-RELATED"/>
    <property type="match status" value="1"/>
</dbReference>
<keyword evidence="5" id="KW-1185">Reference proteome</keyword>
<dbReference type="InterPro" id="IPR036388">
    <property type="entry name" value="WH-like_DNA-bd_sf"/>
</dbReference>
<evidence type="ECO:0000313" key="4">
    <source>
        <dbReference type="Proteomes" id="UP000517759"/>
    </source>
</evidence>
<evidence type="ECO:0000313" key="5">
    <source>
        <dbReference type="Proteomes" id="UP001156881"/>
    </source>
</evidence>
<dbReference type="Pfam" id="PF12802">
    <property type="entry name" value="MarR_2"/>
    <property type="match status" value="1"/>
</dbReference>
<protein>
    <submittedName>
        <fullName evidence="2 3">Transcriptional regulator</fullName>
    </submittedName>
</protein>
<dbReference type="GO" id="GO:0006950">
    <property type="term" value="P:response to stress"/>
    <property type="evidence" value="ECO:0007669"/>
    <property type="project" value="TreeGrafter"/>
</dbReference>
<dbReference type="Proteomes" id="UP000517759">
    <property type="component" value="Unassembled WGS sequence"/>
</dbReference>
<reference evidence="3 4" key="3">
    <citation type="submission" date="2020-08" db="EMBL/GenBank/DDBJ databases">
        <title>Genomic Encyclopedia of Type Strains, Phase IV (KMG-IV): sequencing the most valuable type-strain genomes for metagenomic binning, comparative biology and taxonomic classification.</title>
        <authorList>
            <person name="Goeker M."/>
        </authorList>
    </citation>
    <scope>NUCLEOTIDE SEQUENCE [LARGE SCALE GENOMIC DNA]</scope>
    <source>
        <strain evidence="3 4">DSM 24105</strain>
    </source>
</reference>
<accession>A0A7W6F584</accession>
<reference evidence="2" key="1">
    <citation type="journal article" date="2014" name="Int. J. Syst. Evol. Microbiol.">
        <title>Complete genome of a new Firmicutes species belonging to the dominant human colonic microbiota ('Ruminococcus bicirculans') reveals two chromosomes and a selective capacity to utilize plant glucans.</title>
        <authorList>
            <consortium name="NISC Comparative Sequencing Program"/>
            <person name="Wegmann U."/>
            <person name="Louis P."/>
            <person name="Goesmann A."/>
            <person name="Henrissat B."/>
            <person name="Duncan S.H."/>
            <person name="Flint H.J."/>
        </authorList>
    </citation>
    <scope>NUCLEOTIDE SEQUENCE</scope>
    <source>
        <strain evidence="2">NBRC 107710</strain>
    </source>
</reference>
<dbReference type="GO" id="GO:0003677">
    <property type="term" value="F:DNA binding"/>
    <property type="evidence" value="ECO:0007669"/>
    <property type="project" value="UniProtKB-KW"/>
</dbReference>
<dbReference type="RefSeq" id="WP_183501748.1">
    <property type="nucleotide sequence ID" value="NZ_BSPG01000020.1"/>
</dbReference>
<dbReference type="InterPro" id="IPR000835">
    <property type="entry name" value="HTH_MarR-typ"/>
</dbReference>
<dbReference type="InterPro" id="IPR039422">
    <property type="entry name" value="MarR/SlyA-like"/>
</dbReference>
<evidence type="ECO:0000259" key="1">
    <source>
        <dbReference type="PROSITE" id="PS50995"/>
    </source>
</evidence>
<evidence type="ECO:0000313" key="2">
    <source>
        <dbReference type="EMBL" id="GLS45279.1"/>
    </source>
</evidence>
<proteinExistence type="predicted"/>
<name>A0A7W6F584_9HYPH</name>
<dbReference type="InterPro" id="IPR036390">
    <property type="entry name" value="WH_DNA-bd_sf"/>
</dbReference>
<dbReference type="Gene3D" id="1.10.10.10">
    <property type="entry name" value="Winged helix-like DNA-binding domain superfamily/Winged helix DNA-binding domain"/>
    <property type="match status" value="1"/>
</dbReference>
<dbReference type="GO" id="GO:0003700">
    <property type="term" value="F:DNA-binding transcription factor activity"/>
    <property type="evidence" value="ECO:0007669"/>
    <property type="project" value="InterPro"/>
</dbReference>
<dbReference type="AlphaFoldDB" id="A0A7W6F584"/>
<reference evidence="5" key="2">
    <citation type="journal article" date="2019" name="Int. J. Syst. Evol. Microbiol.">
        <title>The Global Catalogue of Microorganisms (GCM) 10K type strain sequencing project: providing services to taxonomists for standard genome sequencing and annotation.</title>
        <authorList>
            <consortium name="The Broad Institute Genomics Platform"/>
            <consortium name="The Broad Institute Genome Sequencing Center for Infectious Disease"/>
            <person name="Wu L."/>
            <person name="Ma J."/>
        </authorList>
    </citation>
    <scope>NUCLEOTIDE SEQUENCE [LARGE SCALE GENOMIC DNA]</scope>
    <source>
        <strain evidence="5">NBRC 107710</strain>
    </source>
</reference>
<evidence type="ECO:0000313" key="3">
    <source>
        <dbReference type="EMBL" id="MBB3900979.1"/>
    </source>
</evidence>
<reference evidence="2" key="4">
    <citation type="submission" date="2023-01" db="EMBL/GenBank/DDBJ databases">
        <title>Draft genome sequence of Methylobacterium brachythecii strain NBRC 107710.</title>
        <authorList>
            <person name="Sun Q."/>
            <person name="Mori K."/>
        </authorList>
    </citation>
    <scope>NUCLEOTIDE SEQUENCE</scope>
    <source>
        <strain evidence="2">NBRC 107710</strain>
    </source>
</reference>
<dbReference type="EMBL" id="BSPG01000020">
    <property type="protein sequence ID" value="GLS45279.1"/>
    <property type="molecule type" value="Genomic_DNA"/>
</dbReference>
<keyword evidence="3" id="KW-0238">DNA-binding</keyword>
<gene>
    <name evidence="2" type="ORF">GCM10007884_32680</name>
    <name evidence="3" type="ORF">GGR33_000459</name>
</gene>
<feature type="domain" description="HTH marR-type" evidence="1">
    <location>
        <begin position="9"/>
        <end position="140"/>
    </location>
</feature>
<dbReference type="SUPFAM" id="SSF46785">
    <property type="entry name" value="Winged helix' DNA-binding domain"/>
    <property type="match status" value="1"/>
</dbReference>
<dbReference type="PROSITE" id="PS50995">
    <property type="entry name" value="HTH_MARR_2"/>
    <property type="match status" value="1"/>
</dbReference>
<dbReference type="Proteomes" id="UP001156881">
    <property type="component" value="Unassembled WGS sequence"/>
</dbReference>
<comment type="caution">
    <text evidence="3">The sequence shown here is derived from an EMBL/GenBank/DDBJ whole genome shotgun (WGS) entry which is preliminary data.</text>
</comment>
<sequence>MPQQSYVPPPCHCTAIRQAARQVTQIYDRHLAPAGLRASQFAVLRAVRRYAPVGMQGLAERCVMDRTTMSRALRPLERGGLIEVSAGTDARTRLVELTPEGHSLLERIAPAWEQAQAEFERRFGADETSGFRAMLSRAVVQMA</sequence>
<dbReference type="EMBL" id="JACIDN010000001">
    <property type="protein sequence ID" value="MBB3900979.1"/>
    <property type="molecule type" value="Genomic_DNA"/>
</dbReference>
<dbReference type="PANTHER" id="PTHR33164">
    <property type="entry name" value="TRANSCRIPTIONAL REGULATOR, MARR FAMILY"/>
    <property type="match status" value="1"/>
</dbReference>
<organism evidence="3 4">
    <name type="scientific">Methylobacterium brachythecii</name>
    <dbReference type="NCBI Taxonomy" id="1176177"/>
    <lineage>
        <taxon>Bacteria</taxon>
        <taxon>Pseudomonadati</taxon>
        <taxon>Pseudomonadota</taxon>
        <taxon>Alphaproteobacteria</taxon>
        <taxon>Hyphomicrobiales</taxon>
        <taxon>Methylobacteriaceae</taxon>
        <taxon>Methylobacterium</taxon>
    </lineage>
</organism>
<dbReference type="SMART" id="SM00347">
    <property type="entry name" value="HTH_MARR"/>
    <property type="match status" value="1"/>
</dbReference>